<dbReference type="InterPro" id="IPR007253">
    <property type="entry name" value="Cell_wall-bd_2"/>
</dbReference>
<organism evidence="1 2">
    <name type="scientific">Actinokineospora soli</name>
    <dbReference type="NCBI Taxonomy" id="1048753"/>
    <lineage>
        <taxon>Bacteria</taxon>
        <taxon>Bacillati</taxon>
        <taxon>Actinomycetota</taxon>
        <taxon>Actinomycetes</taxon>
        <taxon>Pseudonocardiales</taxon>
        <taxon>Pseudonocardiaceae</taxon>
        <taxon>Actinokineospora</taxon>
    </lineage>
</organism>
<dbReference type="Pfam" id="PF04122">
    <property type="entry name" value="CW_binding_2"/>
    <property type="match status" value="3"/>
</dbReference>
<sequence>MAVAVIATTPIVGAEATGNVCREDSRYAGQRDQYRFTGADRYETAICASYWNWQPHNAPWRADAVVLARGDLFADALAGGPLAGHVNGPLLLNPPNALLPSVKAEIQRLLAPGDPVYLLGSTGALSDAVASALQSMGYVTRRIAGADRYETAVRVAQEMPPTDRFFLTTGTDFPDALAAGAYATYRTHEAARDVDPATTPLPLLFTDNAVMPTSTRNHIVASGDNPVLYSAGGAATTATTRAFGPGVTSFVGPDRYATATLIAERLYTGPDGKLTGFGVGLASGTDFPDGLTATTALMDNAQPLLLTPPTTLAPTTRDFLHRHAGDIRQESSGELDGNLEVFGGLGAISAAVVTAAKTAYTA</sequence>
<proteinExistence type="predicted"/>
<name>A0ABW2TT39_9PSEU</name>
<evidence type="ECO:0000313" key="2">
    <source>
        <dbReference type="Proteomes" id="UP001596512"/>
    </source>
</evidence>
<accession>A0ABW2TT39</accession>
<dbReference type="InterPro" id="IPR051922">
    <property type="entry name" value="Bact_Sporulation_Assoc"/>
</dbReference>
<dbReference type="Gene3D" id="3.40.50.12090">
    <property type="match status" value="1"/>
</dbReference>
<dbReference type="PANTHER" id="PTHR30032">
    <property type="entry name" value="N-ACETYLMURAMOYL-L-ALANINE AMIDASE-RELATED"/>
    <property type="match status" value="1"/>
</dbReference>
<dbReference type="EMBL" id="JBHTEY010000004">
    <property type="protein sequence ID" value="MFC7616373.1"/>
    <property type="molecule type" value="Genomic_DNA"/>
</dbReference>
<dbReference type="Proteomes" id="UP001596512">
    <property type="component" value="Unassembled WGS sequence"/>
</dbReference>
<protein>
    <submittedName>
        <fullName evidence="1">Cell wall-binding repeat-containing protein</fullName>
    </submittedName>
</protein>
<keyword evidence="2" id="KW-1185">Reference proteome</keyword>
<reference evidence="2" key="1">
    <citation type="journal article" date="2019" name="Int. J. Syst. Evol. Microbiol.">
        <title>The Global Catalogue of Microorganisms (GCM) 10K type strain sequencing project: providing services to taxonomists for standard genome sequencing and annotation.</title>
        <authorList>
            <consortium name="The Broad Institute Genomics Platform"/>
            <consortium name="The Broad Institute Genome Sequencing Center for Infectious Disease"/>
            <person name="Wu L."/>
            <person name="Ma J."/>
        </authorList>
    </citation>
    <scope>NUCLEOTIDE SEQUENCE [LARGE SCALE GENOMIC DNA]</scope>
    <source>
        <strain evidence="2">JCM 17695</strain>
    </source>
</reference>
<dbReference type="PANTHER" id="PTHR30032:SF4">
    <property type="entry name" value="AMIDASE ENHANCER"/>
    <property type="match status" value="1"/>
</dbReference>
<evidence type="ECO:0000313" key="1">
    <source>
        <dbReference type="EMBL" id="MFC7616373.1"/>
    </source>
</evidence>
<gene>
    <name evidence="1" type="ORF">ACFQV2_25780</name>
</gene>
<comment type="caution">
    <text evidence="1">The sequence shown here is derived from an EMBL/GenBank/DDBJ whole genome shotgun (WGS) entry which is preliminary data.</text>
</comment>